<feature type="domain" description="DUF7804" evidence="1">
    <location>
        <begin position="16"/>
        <end position="49"/>
    </location>
</feature>
<organism evidence="2 3">
    <name type="scientific">Thalictrum thalictroides</name>
    <name type="common">Rue-anemone</name>
    <name type="synonym">Anemone thalictroides</name>
    <dbReference type="NCBI Taxonomy" id="46969"/>
    <lineage>
        <taxon>Eukaryota</taxon>
        <taxon>Viridiplantae</taxon>
        <taxon>Streptophyta</taxon>
        <taxon>Embryophyta</taxon>
        <taxon>Tracheophyta</taxon>
        <taxon>Spermatophyta</taxon>
        <taxon>Magnoliopsida</taxon>
        <taxon>Ranunculales</taxon>
        <taxon>Ranunculaceae</taxon>
        <taxon>Thalictroideae</taxon>
        <taxon>Thalictrum</taxon>
    </lineage>
</organism>
<name>A0A7J6VU82_THATH</name>
<gene>
    <name evidence="2" type="ORF">FRX31_022265</name>
</gene>
<dbReference type="AlphaFoldDB" id="A0A7J6VU82"/>
<keyword evidence="3" id="KW-1185">Reference proteome</keyword>
<dbReference type="Pfam" id="PF25089">
    <property type="entry name" value="DUF7804"/>
    <property type="match status" value="1"/>
</dbReference>
<evidence type="ECO:0000313" key="2">
    <source>
        <dbReference type="EMBL" id="KAF5188148.1"/>
    </source>
</evidence>
<reference evidence="2 3" key="1">
    <citation type="submission" date="2020-06" db="EMBL/GenBank/DDBJ databases">
        <title>Transcriptomic and genomic resources for Thalictrum thalictroides and T. hernandezii: Facilitating candidate gene discovery in an emerging model plant lineage.</title>
        <authorList>
            <person name="Arias T."/>
            <person name="Riano-Pachon D.M."/>
            <person name="Di Stilio V.S."/>
        </authorList>
    </citation>
    <scope>NUCLEOTIDE SEQUENCE [LARGE SCALE GENOMIC DNA]</scope>
    <source>
        <strain evidence="3">cv. WT478/WT964</strain>
        <tissue evidence="2">Leaves</tissue>
    </source>
</reference>
<dbReference type="PANTHER" id="PTHR35127">
    <property type="entry name" value="OS03G0736900 PROTEIN"/>
    <property type="match status" value="1"/>
</dbReference>
<comment type="caution">
    <text evidence="2">The sequence shown here is derived from an EMBL/GenBank/DDBJ whole genome shotgun (WGS) entry which is preliminary data.</text>
</comment>
<proteinExistence type="predicted"/>
<sequence length="54" mass="6258">KEERICCWEEQKNKKISPEKLDEWISNSVIEIVINIGEAPFLVHLYSPATTTNL</sequence>
<evidence type="ECO:0000313" key="3">
    <source>
        <dbReference type="Proteomes" id="UP000554482"/>
    </source>
</evidence>
<dbReference type="InterPro" id="IPR056706">
    <property type="entry name" value="DUF7804"/>
</dbReference>
<evidence type="ECO:0000259" key="1">
    <source>
        <dbReference type="Pfam" id="PF25089"/>
    </source>
</evidence>
<protein>
    <recommendedName>
        <fullName evidence="1">DUF7804 domain-containing protein</fullName>
    </recommendedName>
</protein>
<accession>A0A7J6VU82</accession>
<dbReference type="PANTHER" id="PTHR35127:SF1">
    <property type="entry name" value="GENOME ASSEMBLY, CHROMOSOME: A10"/>
    <property type="match status" value="1"/>
</dbReference>
<dbReference type="EMBL" id="JABWDY010027128">
    <property type="protein sequence ID" value="KAF5188148.1"/>
    <property type="molecule type" value="Genomic_DNA"/>
</dbReference>
<dbReference type="Proteomes" id="UP000554482">
    <property type="component" value="Unassembled WGS sequence"/>
</dbReference>
<feature type="non-terminal residue" evidence="2">
    <location>
        <position position="1"/>
    </location>
</feature>